<proteinExistence type="predicted"/>
<name>A0A8H5HE88_9AGAR</name>
<feature type="coiled-coil region" evidence="1">
    <location>
        <begin position="302"/>
        <end position="329"/>
    </location>
</feature>
<evidence type="ECO:0000256" key="1">
    <source>
        <dbReference type="SAM" id="Coils"/>
    </source>
</evidence>
<accession>A0A8H5HE88</accession>
<dbReference type="EMBL" id="JAACJP010000010">
    <property type="protein sequence ID" value="KAF5381648.1"/>
    <property type="molecule type" value="Genomic_DNA"/>
</dbReference>
<keyword evidence="3" id="KW-1185">Reference proteome</keyword>
<dbReference type="PANTHER" id="PTHR36681:SF3">
    <property type="entry name" value="NUCLEAR GTPASE, GERMINAL CENTER-ASSOCIATED, TANDEM DUPLICATE 3"/>
    <property type="match status" value="1"/>
</dbReference>
<reference evidence="2 3" key="1">
    <citation type="journal article" date="2020" name="ISME J.">
        <title>Uncovering the hidden diversity of litter-decomposition mechanisms in mushroom-forming fungi.</title>
        <authorList>
            <person name="Floudas D."/>
            <person name="Bentzer J."/>
            <person name="Ahren D."/>
            <person name="Johansson T."/>
            <person name="Persson P."/>
            <person name="Tunlid A."/>
        </authorList>
    </citation>
    <scope>NUCLEOTIDE SEQUENCE [LARGE SCALE GENOMIC DNA]</scope>
    <source>
        <strain evidence="2 3">CBS 661.87</strain>
    </source>
</reference>
<keyword evidence="1" id="KW-0175">Coiled coil</keyword>
<comment type="caution">
    <text evidence="2">The sequence shown here is derived from an EMBL/GenBank/DDBJ whole genome shotgun (WGS) entry which is preliminary data.</text>
</comment>
<dbReference type="PANTHER" id="PTHR36681">
    <property type="entry name" value="NUCLEAR GTPASE, GERMINAL CENTER-ASSOCIATED, TANDEM DUPLICATE 3"/>
    <property type="match status" value="1"/>
</dbReference>
<evidence type="ECO:0000313" key="2">
    <source>
        <dbReference type="EMBL" id="KAF5381648.1"/>
    </source>
</evidence>
<protein>
    <submittedName>
        <fullName evidence="2">Uncharacterized protein</fullName>
    </submittedName>
</protein>
<dbReference type="AlphaFoldDB" id="A0A8H5HE88"/>
<gene>
    <name evidence="2" type="ORF">D9615_005478</name>
</gene>
<sequence length="481" mass="55159">MALSDIKEEGDIFKELNQKRNSTKDCEAELRRQEYALKAYCSRRQAEEMSSGLLNMVSEDFDDDEEDELEIPYPVFAVSTRDYLILNKRIRGEVACFLDVAGTRIPELQTHCRRLPRLARQEYAQSALEALKRTTRSMAQALETFERNDADRCSLANLWASKPTLRGKRLSLRANLRQQSKKSSDATADKLKHHFRQGLDEICASAAKLAISEAPRITDEIIKPLQWQRLRAAFRRQGAYGEVDINMSFTEPFFSTIANSWRATLDKDVFPEISEGLQKVIKDILDEGIDSCQSVSFKDITKARAALALEEANSALRNLQLRVKLHLDKEQKKISRSIRTQIQEKLEDAYREALEFTGRGSVRVQKGYFTDFVEQEKKKMFEGLIGFVIGGLDELAESAGETVQEALTLLVNRVSAAVNTIPLARLIENLRLEIHDEMSLLWKENTEQTRESIKLRESIEQLHEELEDRYQESLEWDSEEA</sequence>
<dbReference type="OrthoDB" id="3598281at2759"/>
<organism evidence="2 3">
    <name type="scientific">Tricholomella constricta</name>
    <dbReference type="NCBI Taxonomy" id="117010"/>
    <lineage>
        <taxon>Eukaryota</taxon>
        <taxon>Fungi</taxon>
        <taxon>Dikarya</taxon>
        <taxon>Basidiomycota</taxon>
        <taxon>Agaricomycotina</taxon>
        <taxon>Agaricomycetes</taxon>
        <taxon>Agaricomycetidae</taxon>
        <taxon>Agaricales</taxon>
        <taxon>Tricholomatineae</taxon>
        <taxon>Lyophyllaceae</taxon>
        <taxon>Tricholomella</taxon>
    </lineage>
</organism>
<dbReference type="Proteomes" id="UP000565441">
    <property type="component" value="Unassembled WGS sequence"/>
</dbReference>
<evidence type="ECO:0000313" key="3">
    <source>
        <dbReference type="Proteomes" id="UP000565441"/>
    </source>
</evidence>